<keyword evidence="2" id="KW-1185">Reference proteome</keyword>
<dbReference type="Proteomes" id="UP000616151">
    <property type="component" value="Unassembled WGS sequence"/>
</dbReference>
<sequence length="152" mass="17149">MADFALTCFLPFRLNRLAAEISEQLATLYAERFDIDIPQWRVLATLSAGETWTAKAIVASTRTHKSTISRAVEALSRRGLIESIRAPDDKRAFHLRLTAAGRKLFRQLEPLVLDYERDLLARLSESEGRALARGIGALEKALKLEERRDEAL</sequence>
<evidence type="ECO:0000313" key="2">
    <source>
        <dbReference type="Proteomes" id="UP000616151"/>
    </source>
</evidence>
<organism evidence="1 2">
    <name type="scientific">Taklimakanibacter albus</name>
    <dbReference type="NCBI Taxonomy" id="2800327"/>
    <lineage>
        <taxon>Bacteria</taxon>
        <taxon>Pseudomonadati</taxon>
        <taxon>Pseudomonadota</taxon>
        <taxon>Alphaproteobacteria</taxon>
        <taxon>Hyphomicrobiales</taxon>
        <taxon>Aestuariivirgaceae</taxon>
        <taxon>Taklimakanibacter</taxon>
    </lineage>
</organism>
<evidence type="ECO:0000313" key="1">
    <source>
        <dbReference type="EMBL" id="MBK1871194.1"/>
    </source>
</evidence>
<proteinExistence type="predicted"/>
<reference evidence="1" key="1">
    <citation type="submission" date="2021-01" db="EMBL/GenBank/DDBJ databases">
        <authorList>
            <person name="Sun Q."/>
        </authorList>
    </citation>
    <scope>NUCLEOTIDE SEQUENCE</scope>
    <source>
        <strain evidence="1">YIM B02566</strain>
    </source>
</reference>
<gene>
    <name evidence="1" type="ORF">JHL16_32810</name>
</gene>
<name>A0ACC5REY0_9HYPH</name>
<accession>A0ACC5REY0</accession>
<protein>
    <submittedName>
        <fullName evidence="1">MarR family transcriptional regulator</fullName>
    </submittedName>
</protein>
<comment type="caution">
    <text evidence="1">The sequence shown here is derived from an EMBL/GenBank/DDBJ whole genome shotgun (WGS) entry which is preliminary data.</text>
</comment>
<dbReference type="EMBL" id="JAENHL010000008">
    <property type="protein sequence ID" value="MBK1871194.1"/>
    <property type="molecule type" value="Genomic_DNA"/>
</dbReference>